<evidence type="ECO:0000256" key="7">
    <source>
        <dbReference type="ARBA" id="ARBA00023204"/>
    </source>
</evidence>
<evidence type="ECO:0000256" key="1">
    <source>
        <dbReference type="ARBA" id="ARBA00004324"/>
    </source>
</evidence>
<feature type="domain" description="Proteasome activator complex subunit 4-like HEAT repeat-like" evidence="12">
    <location>
        <begin position="617"/>
        <end position="900"/>
    </location>
</feature>
<evidence type="ECO:0000259" key="10">
    <source>
        <dbReference type="Pfam" id="PF11919"/>
    </source>
</evidence>
<dbReference type="SUPFAM" id="SSF48371">
    <property type="entry name" value="ARM repeat"/>
    <property type="match status" value="1"/>
</dbReference>
<feature type="domain" description="Proteasome activator Blm10 middle HEAT repeats region" evidence="11">
    <location>
        <begin position="12"/>
        <end position="254"/>
    </location>
</feature>
<dbReference type="Pfam" id="PF11919">
    <property type="entry name" value="PSME4_C"/>
    <property type="match status" value="1"/>
</dbReference>
<comment type="similarity">
    <text evidence="3">Belongs to the BLM10 family.</text>
</comment>
<dbReference type="Pfam" id="PF16507">
    <property type="entry name" value="HEAT_PSME4_mid"/>
    <property type="match status" value="1"/>
</dbReference>
<keyword evidence="7" id="KW-0234">DNA repair</keyword>
<dbReference type="PANTHER" id="PTHR32170">
    <property type="entry name" value="PROTEASOME ACTIVATOR COMPLEX SUBUNIT 4"/>
    <property type="match status" value="1"/>
</dbReference>
<keyword evidence="8" id="KW-0539">Nucleus</keyword>
<dbReference type="InterPro" id="IPR021843">
    <property type="entry name" value="PSME4_C"/>
</dbReference>
<evidence type="ECO:0000256" key="6">
    <source>
        <dbReference type="ARBA" id="ARBA00022763"/>
    </source>
</evidence>
<keyword evidence="6" id="KW-0227">DNA damage</keyword>
<dbReference type="GO" id="GO:0016504">
    <property type="term" value="F:peptidase activator activity"/>
    <property type="evidence" value="ECO:0007669"/>
    <property type="project" value="InterPro"/>
</dbReference>
<dbReference type="Pfam" id="PF23096">
    <property type="entry name" value="HEAT_PSME4"/>
    <property type="match status" value="1"/>
</dbReference>
<dbReference type="InterPro" id="IPR035309">
    <property type="entry name" value="PSME4"/>
</dbReference>
<evidence type="ECO:0008006" key="14">
    <source>
        <dbReference type="Google" id="ProtNLM"/>
    </source>
</evidence>
<dbReference type="EMBL" id="GECZ01023818">
    <property type="protein sequence ID" value="JAS45951.1"/>
    <property type="molecule type" value="Transcribed_RNA"/>
</dbReference>
<dbReference type="GO" id="GO:0005829">
    <property type="term" value="C:cytosol"/>
    <property type="evidence" value="ECO:0007669"/>
    <property type="project" value="TreeGrafter"/>
</dbReference>
<dbReference type="AlphaFoldDB" id="A0A1B6F734"/>
<dbReference type="GO" id="GO:0006281">
    <property type="term" value="P:DNA repair"/>
    <property type="evidence" value="ECO:0007669"/>
    <property type="project" value="UniProtKB-KW"/>
</dbReference>
<feature type="region of interest" description="Disordered" evidence="9">
    <location>
        <begin position="719"/>
        <end position="739"/>
    </location>
</feature>
<evidence type="ECO:0000256" key="4">
    <source>
        <dbReference type="ARBA" id="ARBA00022490"/>
    </source>
</evidence>
<dbReference type="GO" id="GO:0016607">
    <property type="term" value="C:nuclear speck"/>
    <property type="evidence" value="ECO:0007669"/>
    <property type="project" value="UniProtKB-SubCell"/>
</dbReference>
<evidence type="ECO:0000259" key="12">
    <source>
        <dbReference type="Pfam" id="PF23096"/>
    </source>
</evidence>
<dbReference type="InterPro" id="IPR032430">
    <property type="entry name" value="Blm10_mid"/>
</dbReference>
<evidence type="ECO:0000313" key="13">
    <source>
        <dbReference type="EMBL" id="JAS45951.1"/>
    </source>
</evidence>
<comment type="subcellular location">
    <subcellularLocation>
        <location evidence="2">Cytoplasm</location>
    </subcellularLocation>
    <subcellularLocation>
        <location evidence="1">Nucleus speckle</location>
    </subcellularLocation>
</comment>
<dbReference type="GO" id="GO:0070628">
    <property type="term" value="F:proteasome binding"/>
    <property type="evidence" value="ECO:0007669"/>
    <property type="project" value="InterPro"/>
</dbReference>
<gene>
    <name evidence="13" type="ORF">g.19377</name>
</gene>
<dbReference type="PANTHER" id="PTHR32170:SF3">
    <property type="entry name" value="PROTEASOME ACTIVATOR COMPLEX SUBUNIT 4"/>
    <property type="match status" value="1"/>
</dbReference>
<evidence type="ECO:0000256" key="8">
    <source>
        <dbReference type="ARBA" id="ARBA00023242"/>
    </source>
</evidence>
<keyword evidence="4" id="KW-0963">Cytoplasm</keyword>
<evidence type="ECO:0000256" key="3">
    <source>
        <dbReference type="ARBA" id="ARBA00005739"/>
    </source>
</evidence>
<protein>
    <recommendedName>
        <fullName evidence="14">Proteasome activator complex subunit 4 C-terminal domain-containing protein</fullName>
    </recommendedName>
</protein>
<dbReference type="InterPro" id="IPR016024">
    <property type="entry name" value="ARM-type_fold"/>
</dbReference>
<proteinExistence type="inferred from homology"/>
<reference evidence="13" key="1">
    <citation type="submission" date="2015-11" db="EMBL/GenBank/DDBJ databases">
        <title>De novo transcriptome assembly of four potential Pierce s Disease insect vectors from Arizona vineyards.</title>
        <authorList>
            <person name="Tassone E.E."/>
        </authorList>
    </citation>
    <scope>NUCLEOTIDE SEQUENCE</scope>
</reference>
<feature type="non-terminal residue" evidence="13">
    <location>
        <position position="1"/>
    </location>
</feature>
<dbReference type="Gene3D" id="1.25.10.10">
    <property type="entry name" value="Leucine-rich Repeat Variant"/>
    <property type="match status" value="1"/>
</dbReference>
<dbReference type="InterPro" id="IPR011989">
    <property type="entry name" value="ARM-like"/>
</dbReference>
<feature type="domain" description="Proteasome activator complex subunit 4 C-terminal" evidence="10">
    <location>
        <begin position="1192"/>
        <end position="1278"/>
    </location>
</feature>
<dbReference type="InterPro" id="IPR055455">
    <property type="entry name" value="HEAT_PSME4"/>
</dbReference>
<name>A0A1B6F734_9HEMI</name>
<evidence type="ECO:0000259" key="11">
    <source>
        <dbReference type="Pfam" id="PF16507"/>
    </source>
</evidence>
<evidence type="ECO:0000256" key="9">
    <source>
        <dbReference type="SAM" id="MobiDB-lite"/>
    </source>
</evidence>
<organism evidence="13">
    <name type="scientific">Cuerna arida</name>
    <dbReference type="NCBI Taxonomy" id="1464854"/>
    <lineage>
        <taxon>Eukaryota</taxon>
        <taxon>Metazoa</taxon>
        <taxon>Ecdysozoa</taxon>
        <taxon>Arthropoda</taxon>
        <taxon>Hexapoda</taxon>
        <taxon>Insecta</taxon>
        <taxon>Pterygota</taxon>
        <taxon>Neoptera</taxon>
        <taxon>Paraneoptera</taxon>
        <taxon>Hemiptera</taxon>
        <taxon>Auchenorrhyncha</taxon>
        <taxon>Membracoidea</taxon>
        <taxon>Cicadellidae</taxon>
        <taxon>Cicadellinae</taxon>
        <taxon>Proconiini</taxon>
        <taxon>Cuerna</taxon>
    </lineage>
</organism>
<dbReference type="GO" id="GO:0010499">
    <property type="term" value="P:proteasomal ubiquitin-independent protein catabolic process"/>
    <property type="evidence" value="ECO:0007669"/>
    <property type="project" value="TreeGrafter"/>
</dbReference>
<sequence length="1278" mass="145776">SVLESTRLEQNDQNKQQRSRMENVIENAIVSTFTCLLNQTSQQIFKSALRKLHTFVTSRILETTVSGRCVASICRTFAKVRPEETLRLLLPHLCRAVLSYAEHEDIRQEETLDNELLYNLLLLAEIVQCNGKAVVGYSEQLEKVLDLTLHLKCCEGYNLAARLLSNILVILSTTRPIEFRSSNQDYDKPVSEFLPIREWGKTFLTQDVTVEWTTPGEAQLTYAKHLISKYLCPELETIESYTAGYSSLTREELQCSLGIVTSFLNCARILPVWDEPACVNTDTVGERKNFYLKSAFLGSVTMPDGSNVRIAIASVIAKLQTKLFATAEDDTKSLNIIVNIWGSLMLNMIPSAEEYEAQTKALVLGKKVFENKVLGKKRHIRSIIINQAFHQHESILAYSSFHHTRTHVDIADRLFEMATSHYSEVRKNAQRILLTSIRMYKDDLMLQPKIVEILKQDSNLYHERFKGALYVLLGPKDVSIITRRDWSLLKTLWPAVVRAQPSEKPSVINLLNAVSESVNKQFHTLTIETQMGNKGEEFARMLLESSVAVDGMPTAEDVAAAQDKLANNNKTCKTDYLQLLDSLCDCINSNLHWRHHSLALGFLRDLVHPDCDYPPHVVRVILHTLIHDNIEFRKIAIKCTIFVLKQQKRTHKYRVREVDRSTTSISIGHPQYGHRDDNQWLQYDSATVPKSQAAWDEPRYVHRPYIGYYAWDKEVKVNAPSSEQPPLDRAREEMSPGEREVDSFFSDSDKLKKLIDFLSLEEKKGKDKFNGMHFVLFKNLFRNHGDQYMELFKPHLERLIADKHESNQRCASEIISGLIRGAKHWPYDKVERMWEYLTPLLKTAFANMTVETVNDWSVMAATALENRDPNRHHWFLEFLMEDPLREEASFIDCGRLCALQGAINQQESRMAELFHRLLVYLTPKLSHPYQLLRERIGSVLTNIFALDLPTSGPRRTRGPLISQFVASIMPQLLCLYSLSDVTNSQPQLTAVNVESSTDSQMQVDTPNKFDVNINENGKNTVMCLFKTMVKWVTNSIMRADYSSIPEFFAFLPLVCLMENYEADDEVNKVCTAMLAVMAQCLTLPEFLPTALTAINEVAEMSSWSARATCLDFLQVFVFHNMPTISSQEPWVSQVNSLVLRLLKDERVEVREKAGQVLSGLIHCGFISDKTQLMNELKRLATKKKKGGSNDIAKRHAGVLGLCAFISANPYDVVDPVPEIFLLLGSHLNDPQPIPRSITKTLGDFKRTHHDSWEQNKLKFTEEQLAVLTDLIVPPSYYA</sequence>
<evidence type="ECO:0000256" key="5">
    <source>
        <dbReference type="ARBA" id="ARBA00022737"/>
    </source>
</evidence>
<feature type="compositionally biased region" description="Basic and acidic residues" evidence="9">
    <location>
        <begin position="726"/>
        <end position="739"/>
    </location>
</feature>
<evidence type="ECO:0000256" key="2">
    <source>
        <dbReference type="ARBA" id="ARBA00004496"/>
    </source>
</evidence>
<keyword evidence="5" id="KW-0677">Repeat</keyword>
<accession>A0A1B6F734</accession>